<comment type="caution">
    <text evidence="14">The sequence shown here is derived from an EMBL/GenBank/DDBJ whole genome shotgun (WGS) entry which is preliminary data.</text>
</comment>
<dbReference type="GO" id="GO:0032357">
    <property type="term" value="F:oxidized purine DNA binding"/>
    <property type="evidence" value="ECO:0007669"/>
    <property type="project" value="TreeGrafter"/>
</dbReference>
<dbReference type="CDD" id="cd00056">
    <property type="entry name" value="ENDO3c"/>
    <property type="match status" value="1"/>
</dbReference>
<keyword evidence="10" id="KW-0411">Iron-sulfur</keyword>
<dbReference type="Pfam" id="PF00633">
    <property type="entry name" value="HHH"/>
    <property type="match status" value="1"/>
</dbReference>
<dbReference type="GO" id="GO:0000701">
    <property type="term" value="F:purine-specific mismatch base pair DNA N-glycosylase activity"/>
    <property type="evidence" value="ECO:0007669"/>
    <property type="project" value="UniProtKB-EC"/>
</dbReference>
<evidence type="ECO:0000256" key="8">
    <source>
        <dbReference type="ARBA" id="ARBA00022801"/>
    </source>
</evidence>
<sequence>MCPSLTRQEVLAEIVVDSQVWKFVQTQIVDWWSEDDHNFPWRAPDEEWRLLVTEVLLQRTRAETVADERNVFFARFNSPASLGDASEEEVAEAIYSLGLAWRAKYLRELGAALAKTDGVVPDSTDEIRELPGVGPYVAGAFQALHRNKHASFVDANVVRLLARFFGFEKDGETRRKRWFLKLVEQLFDHDYEPRTFGYALLDFTREICARKAHCSKCPLREQCTFGQNSMSE</sequence>
<evidence type="ECO:0000313" key="14">
    <source>
        <dbReference type="EMBL" id="TXD39285.1"/>
    </source>
</evidence>
<evidence type="ECO:0000256" key="5">
    <source>
        <dbReference type="ARBA" id="ARBA00022023"/>
    </source>
</evidence>
<gene>
    <name evidence="14" type="ORF">FRC98_02480</name>
</gene>
<dbReference type="InterPro" id="IPR011257">
    <property type="entry name" value="DNA_glycosylase"/>
</dbReference>
<dbReference type="GO" id="GO:0051536">
    <property type="term" value="F:iron-sulfur cluster binding"/>
    <property type="evidence" value="ECO:0007669"/>
    <property type="project" value="UniProtKB-KW"/>
</dbReference>
<dbReference type="InterPro" id="IPR023170">
    <property type="entry name" value="HhH_base_excis_C"/>
</dbReference>
<dbReference type="PANTHER" id="PTHR42944:SF1">
    <property type="entry name" value="ADENINE DNA GLYCOSYLASE"/>
    <property type="match status" value="1"/>
</dbReference>
<evidence type="ECO:0000256" key="11">
    <source>
        <dbReference type="ARBA" id="ARBA00023204"/>
    </source>
</evidence>
<evidence type="ECO:0000313" key="15">
    <source>
        <dbReference type="Proteomes" id="UP000321412"/>
    </source>
</evidence>
<protein>
    <recommendedName>
        <fullName evidence="5">Adenine DNA glycosylase</fullName>
        <ecNumber evidence="4">3.2.2.31</ecNumber>
    </recommendedName>
</protein>
<comment type="cofactor">
    <cofactor evidence="2">
        <name>[4Fe-4S] cluster</name>
        <dbReference type="ChEBI" id="CHEBI:49883"/>
    </cofactor>
</comment>
<dbReference type="Gene3D" id="1.10.340.30">
    <property type="entry name" value="Hypothetical protein, domain 2"/>
    <property type="match status" value="1"/>
</dbReference>
<dbReference type="GO" id="GO:0006284">
    <property type="term" value="P:base-excision repair"/>
    <property type="evidence" value="ECO:0007669"/>
    <property type="project" value="InterPro"/>
</dbReference>
<keyword evidence="7" id="KW-0227">DNA damage</keyword>
<dbReference type="SUPFAM" id="SSF48150">
    <property type="entry name" value="DNA-glycosylase"/>
    <property type="match status" value="1"/>
</dbReference>
<organism evidence="14 15">
    <name type="scientific">Lujinxingia vulgaris</name>
    <dbReference type="NCBI Taxonomy" id="2600176"/>
    <lineage>
        <taxon>Bacteria</taxon>
        <taxon>Deltaproteobacteria</taxon>
        <taxon>Bradymonadales</taxon>
        <taxon>Lujinxingiaceae</taxon>
        <taxon>Lujinxingia</taxon>
    </lineage>
</organism>
<dbReference type="GO" id="GO:0006298">
    <property type="term" value="P:mismatch repair"/>
    <property type="evidence" value="ECO:0007669"/>
    <property type="project" value="TreeGrafter"/>
</dbReference>
<dbReference type="SMART" id="SM00478">
    <property type="entry name" value="ENDO3c"/>
    <property type="match status" value="1"/>
</dbReference>
<keyword evidence="8" id="KW-0378">Hydrolase</keyword>
<keyword evidence="15" id="KW-1185">Reference proteome</keyword>
<comment type="similarity">
    <text evidence="3">Belongs to the Nth/MutY family.</text>
</comment>
<evidence type="ECO:0000256" key="4">
    <source>
        <dbReference type="ARBA" id="ARBA00012045"/>
    </source>
</evidence>
<keyword evidence="9" id="KW-0408">Iron</keyword>
<dbReference type="GO" id="GO:0046872">
    <property type="term" value="F:metal ion binding"/>
    <property type="evidence" value="ECO:0007669"/>
    <property type="project" value="UniProtKB-KW"/>
</dbReference>
<evidence type="ECO:0000256" key="1">
    <source>
        <dbReference type="ARBA" id="ARBA00000843"/>
    </source>
</evidence>
<evidence type="ECO:0000256" key="2">
    <source>
        <dbReference type="ARBA" id="ARBA00001966"/>
    </source>
</evidence>
<reference evidence="14 15" key="1">
    <citation type="submission" date="2019-08" db="EMBL/GenBank/DDBJ databases">
        <title>Bradymonadales sp. TMQ4.</title>
        <authorList>
            <person name="Liang Q."/>
        </authorList>
    </citation>
    <scope>NUCLEOTIDE SEQUENCE [LARGE SCALE GENOMIC DNA]</scope>
    <source>
        <strain evidence="14 15">TMQ4</strain>
    </source>
</reference>
<comment type="catalytic activity">
    <reaction evidence="1">
        <text>Hydrolyzes free adenine bases from 7,8-dihydro-8-oxoguanine:adenine mismatched double-stranded DNA, leaving an apurinic site.</text>
        <dbReference type="EC" id="3.2.2.31"/>
    </reaction>
</comment>
<keyword evidence="12" id="KW-0326">Glycosidase</keyword>
<keyword evidence="6" id="KW-0479">Metal-binding</keyword>
<evidence type="ECO:0000256" key="3">
    <source>
        <dbReference type="ARBA" id="ARBA00008343"/>
    </source>
</evidence>
<accession>A0A5C6XM33</accession>
<evidence type="ECO:0000256" key="12">
    <source>
        <dbReference type="ARBA" id="ARBA00023295"/>
    </source>
</evidence>
<evidence type="ECO:0000256" key="9">
    <source>
        <dbReference type="ARBA" id="ARBA00023004"/>
    </source>
</evidence>
<dbReference type="AlphaFoldDB" id="A0A5C6XM33"/>
<dbReference type="OrthoDB" id="9802365at2"/>
<dbReference type="Pfam" id="PF00730">
    <property type="entry name" value="HhH-GPD"/>
    <property type="match status" value="1"/>
</dbReference>
<evidence type="ECO:0000256" key="10">
    <source>
        <dbReference type="ARBA" id="ARBA00023014"/>
    </source>
</evidence>
<dbReference type="GO" id="GO:0034039">
    <property type="term" value="F:8-oxo-7,8-dihydroguanine DNA N-glycosylase activity"/>
    <property type="evidence" value="ECO:0007669"/>
    <property type="project" value="TreeGrafter"/>
</dbReference>
<evidence type="ECO:0000256" key="7">
    <source>
        <dbReference type="ARBA" id="ARBA00022763"/>
    </source>
</evidence>
<dbReference type="Gene3D" id="1.10.1670.10">
    <property type="entry name" value="Helix-hairpin-Helix base-excision DNA repair enzymes (C-terminal)"/>
    <property type="match status" value="1"/>
</dbReference>
<dbReference type="InterPro" id="IPR044298">
    <property type="entry name" value="MIG/MutY"/>
</dbReference>
<dbReference type="InterPro" id="IPR003265">
    <property type="entry name" value="HhH-GPD_domain"/>
</dbReference>
<dbReference type="InterPro" id="IPR000445">
    <property type="entry name" value="HhH_motif"/>
</dbReference>
<evidence type="ECO:0000259" key="13">
    <source>
        <dbReference type="SMART" id="SM00478"/>
    </source>
</evidence>
<dbReference type="GO" id="GO:0035485">
    <property type="term" value="F:adenine/guanine mispair binding"/>
    <property type="evidence" value="ECO:0007669"/>
    <property type="project" value="TreeGrafter"/>
</dbReference>
<proteinExistence type="inferred from homology"/>
<dbReference type="EC" id="3.2.2.31" evidence="4"/>
<keyword evidence="11" id="KW-0234">DNA repair</keyword>
<feature type="domain" description="HhH-GPD" evidence="13">
    <location>
        <begin position="56"/>
        <end position="206"/>
    </location>
</feature>
<name>A0A5C6XM33_9DELT</name>
<dbReference type="PANTHER" id="PTHR42944">
    <property type="entry name" value="ADENINE DNA GLYCOSYLASE"/>
    <property type="match status" value="1"/>
</dbReference>
<dbReference type="EMBL" id="VOSM01000001">
    <property type="protein sequence ID" value="TXD39285.1"/>
    <property type="molecule type" value="Genomic_DNA"/>
</dbReference>
<evidence type="ECO:0000256" key="6">
    <source>
        <dbReference type="ARBA" id="ARBA00022723"/>
    </source>
</evidence>
<dbReference type="Proteomes" id="UP000321412">
    <property type="component" value="Unassembled WGS sequence"/>
</dbReference>